<reference evidence="1" key="1">
    <citation type="submission" date="2019-08" db="EMBL/GenBank/DDBJ databases">
        <authorList>
            <person name="Kucharzyk K."/>
            <person name="Murdoch R.W."/>
            <person name="Higgins S."/>
            <person name="Loffler F."/>
        </authorList>
    </citation>
    <scope>NUCLEOTIDE SEQUENCE</scope>
</reference>
<name>A0A645CNB1_9ZZZZ</name>
<evidence type="ECO:0000313" key="1">
    <source>
        <dbReference type="EMBL" id="MPM78398.1"/>
    </source>
</evidence>
<organism evidence="1">
    <name type="scientific">bioreactor metagenome</name>
    <dbReference type="NCBI Taxonomy" id="1076179"/>
    <lineage>
        <taxon>unclassified sequences</taxon>
        <taxon>metagenomes</taxon>
        <taxon>ecological metagenomes</taxon>
    </lineage>
</organism>
<dbReference type="EMBL" id="VSSQ01028614">
    <property type="protein sequence ID" value="MPM78398.1"/>
    <property type="molecule type" value="Genomic_DNA"/>
</dbReference>
<comment type="caution">
    <text evidence="1">The sequence shown here is derived from an EMBL/GenBank/DDBJ whole genome shotgun (WGS) entry which is preliminary data.</text>
</comment>
<dbReference type="AlphaFoldDB" id="A0A645CNB1"/>
<proteinExistence type="predicted"/>
<protein>
    <submittedName>
        <fullName evidence="1">Uncharacterized protein</fullName>
    </submittedName>
</protein>
<accession>A0A645CNB1</accession>
<sequence length="190" mass="21704">MKKLVGLMLVIFIILAVPVVTYLQNTSRDYNIIQTTTEKTTKKESEVFNSTQNTEEEEKRVKLYITVMRDAFKIKNGGNRFIAIKKDALVGIDEKSKQKVLKGFKDLSPNLYWFEDIKDNKSFFILDKNGLIAATIEGTFLYIDLKEFKENEAVIEATSWYGNLGAVIPNYKAIYKNGQWKLKNIGTGIA</sequence>
<gene>
    <name evidence="1" type="ORF">SDC9_125409</name>
</gene>